<proteinExistence type="inferred from homology"/>
<dbReference type="HAMAP" id="MF_01007">
    <property type="entry name" value="16SrRNA_methyltr_H"/>
    <property type="match status" value="1"/>
</dbReference>
<feature type="binding site" evidence="6">
    <location>
        <begin position="42"/>
        <end position="44"/>
    </location>
    <ligand>
        <name>S-adenosyl-L-methionine</name>
        <dbReference type="ChEBI" id="CHEBI:59789"/>
    </ligand>
</feature>
<dbReference type="SUPFAM" id="SSF53335">
    <property type="entry name" value="S-adenosyl-L-methionine-dependent methyltransferases"/>
    <property type="match status" value="1"/>
</dbReference>
<organism evidence="7 8">
    <name type="scientific">Cupriavidus cauae</name>
    <dbReference type="NCBI Taxonomy" id="2608999"/>
    <lineage>
        <taxon>Bacteria</taxon>
        <taxon>Pseudomonadati</taxon>
        <taxon>Pseudomonadota</taxon>
        <taxon>Betaproteobacteria</taxon>
        <taxon>Burkholderiales</taxon>
        <taxon>Burkholderiaceae</taxon>
        <taxon>Cupriavidus</taxon>
    </lineage>
</organism>
<evidence type="ECO:0000256" key="3">
    <source>
        <dbReference type="ARBA" id="ARBA00022603"/>
    </source>
</evidence>
<dbReference type="RefSeq" id="WP_150082097.1">
    <property type="nucleotide sequence ID" value="NZ_VWRN01000010.1"/>
</dbReference>
<reference evidence="7 8" key="1">
    <citation type="submission" date="2019-09" db="EMBL/GenBank/DDBJ databases">
        <title>Isolation of a novel species in the genus Cupriavidus from patients with sepsis using whole genome sequencing.</title>
        <authorList>
            <person name="Kweon O.J."/>
            <person name="Lee M.-K."/>
        </authorList>
    </citation>
    <scope>NUCLEOTIDE SEQUENCE [LARGE SCALE GENOMIC DNA]</scope>
    <source>
        <strain evidence="7 8">MKL-01</strain>
    </source>
</reference>
<dbReference type="Gene3D" id="1.10.150.170">
    <property type="entry name" value="Putative methyltransferase TM0872, insert domain"/>
    <property type="match status" value="1"/>
</dbReference>
<evidence type="ECO:0000313" key="7">
    <source>
        <dbReference type="EMBL" id="KAA6131110.1"/>
    </source>
</evidence>
<dbReference type="AlphaFoldDB" id="A0A5M8BB23"/>
<dbReference type="EC" id="2.1.1.199" evidence="6"/>
<comment type="subcellular location">
    <subcellularLocation>
        <location evidence="6">Cytoplasm</location>
    </subcellularLocation>
</comment>
<keyword evidence="5 6" id="KW-0949">S-adenosyl-L-methionine</keyword>
<evidence type="ECO:0000256" key="6">
    <source>
        <dbReference type="HAMAP-Rule" id="MF_01007"/>
    </source>
</evidence>
<evidence type="ECO:0000256" key="1">
    <source>
        <dbReference type="ARBA" id="ARBA00010396"/>
    </source>
</evidence>
<feature type="binding site" evidence="6">
    <location>
        <position position="111"/>
    </location>
    <ligand>
        <name>S-adenosyl-L-methionine</name>
        <dbReference type="ChEBI" id="CHEBI:59789"/>
    </ligand>
</feature>
<dbReference type="GO" id="GO:0071424">
    <property type="term" value="F:rRNA (cytosine-N4-)-methyltransferase activity"/>
    <property type="evidence" value="ECO:0007669"/>
    <property type="project" value="UniProtKB-UniRule"/>
</dbReference>
<evidence type="ECO:0000313" key="8">
    <source>
        <dbReference type="Proteomes" id="UP000324324"/>
    </source>
</evidence>
<evidence type="ECO:0000256" key="4">
    <source>
        <dbReference type="ARBA" id="ARBA00022679"/>
    </source>
</evidence>
<dbReference type="Pfam" id="PF01795">
    <property type="entry name" value="Methyltransf_5"/>
    <property type="match status" value="1"/>
</dbReference>
<sequence length="330" mass="35467">MEPTRTPGPTPLRHRTVLLDEAVDALVWRPDGVYVDGTFGRGGHSRAVLARLGPEGALVAFDKDPAAIAEAGTIKDARFSIEHASFAAMGERLAGAKVAGVLLDLGISSPQIDDAARGFSFRFEGPLDMRMDTTRGITAAEWLAQADEQDIARVIRDYGEERFAVQIAKAIVARRSEPGDGGRLATTADLAALVAKAVKTREKGQDPATRTFQALRIFINQELADLESGLSAAYDLLEVGGRLVVISFHSLEDRIVKRFMQAHARPQQDADPALRRAPLRAADLPQPTMKLLGRVKPGARETADNPRARSAVMRVAEKLAPAAPEGGARA</sequence>
<dbReference type="InterPro" id="IPR029063">
    <property type="entry name" value="SAM-dependent_MTases_sf"/>
</dbReference>
<comment type="caution">
    <text evidence="7">The sequence shown here is derived from an EMBL/GenBank/DDBJ whole genome shotgun (WGS) entry which is preliminary data.</text>
</comment>
<dbReference type="InterPro" id="IPR023397">
    <property type="entry name" value="SAM-dep_MeTrfase_MraW_recog"/>
</dbReference>
<feature type="binding site" evidence="6">
    <location>
        <position position="86"/>
    </location>
    <ligand>
        <name>S-adenosyl-L-methionine</name>
        <dbReference type="ChEBI" id="CHEBI:59789"/>
    </ligand>
</feature>
<dbReference type="Proteomes" id="UP000324324">
    <property type="component" value="Unassembled WGS sequence"/>
</dbReference>
<dbReference type="EMBL" id="VWRN01000010">
    <property type="protein sequence ID" value="KAA6131110.1"/>
    <property type="molecule type" value="Genomic_DNA"/>
</dbReference>
<feature type="binding site" evidence="6">
    <location>
        <position position="62"/>
    </location>
    <ligand>
        <name>S-adenosyl-L-methionine</name>
        <dbReference type="ChEBI" id="CHEBI:59789"/>
    </ligand>
</feature>
<accession>A0A5M8BB23</accession>
<evidence type="ECO:0000256" key="2">
    <source>
        <dbReference type="ARBA" id="ARBA00022552"/>
    </source>
</evidence>
<dbReference type="GO" id="GO:0070475">
    <property type="term" value="P:rRNA base methylation"/>
    <property type="evidence" value="ECO:0007669"/>
    <property type="project" value="UniProtKB-UniRule"/>
</dbReference>
<dbReference type="GO" id="GO:0005737">
    <property type="term" value="C:cytoplasm"/>
    <property type="evidence" value="ECO:0007669"/>
    <property type="project" value="UniProtKB-SubCell"/>
</dbReference>
<comment type="function">
    <text evidence="6">Specifically methylates the N4 position of cytidine in position 1402 (C1402) of 16S rRNA.</text>
</comment>
<protein>
    <recommendedName>
        <fullName evidence="6">Ribosomal RNA small subunit methyltransferase H</fullName>
        <ecNumber evidence="6">2.1.1.199</ecNumber>
    </recommendedName>
    <alternativeName>
        <fullName evidence="6">16S rRNA m(4)C1402 methyltransferase</fullName>
    </alternativeName>
    <alternativeName>
        <fullName evidence="6">rRNA (cytosine-N(4)-)-methyltransferase RsmH</fullName>
    </alternativeName>
</protein>
<keyword evidence="6" id="KW-0963">Cytoplasm</keyword>
<evidence type="ECO:0000256" key="5">
    <source>
        <dbReference type="ARBA" id="ARBA00022691"/>
    </source>
</evidence>
<dbReference type="PIRSF" id="PIRSF004486">
    <property type="entry name" value="MraW"/>
    <property type="match status" value="1"/>
</dbReference>
<gene>
    <name evidence="6 7" type="primary">rsmH</name>
    <name evidence="7" type="ORF">F1599_02180</name>
</gene>
<keyword evidence="4 6" id="KW-0808">Transferase</keyword>
<dbReference type="PANTHER" id="PTHR11265">
    <property type="entry name" value="S-ADENOSYL-METHYLTRANSFERASE MRAW"/>
    <property type="match status" value="1"/>
</dbReference>
<keyword evidence="8" id="KW-1185">Reference proteome</keyword>
<comment type="similarity">
    <text evidence="1 6">Belongs to the methyltransferase superfamily. RsmH family.</text>
</comment>
<dbReference type="NCBIfam" id="TIGR00006">
    <property type="entry name" value="16S rRNA (cytosine(1402)-N(4))-methyltransferase RsmH"/>
    <property type="match status" value="1"/>
</dbReference>
<name>A0A5M8BB23_9BURK</name>
<keyword evidence="3 6" id="KW-0489">Methyltransferase</keyword>
<keyword evidence="2 6" id="KW-0698">rRNA processing</keyword>
<dbReference type="PANTHER" id="PTHR11265:SF0">
    <property type="entry name" value="12S RRNA N4-METHYLCYTIDINE METHYLTRANSFERASE"/>
    <property type="match status" value="1"/>
</dbReference>
<feature type="binding site" evidence="6">
    <location>
        <position position="104"/>
    </location>
    <ligand>
        <name>S-adenosyl-L-methionine</name>
        <dbReference type="ChEBI" id="CHEBI:59789"/>
    </ligand>
</feature>
<dbReference type="Gene3D" id="3.40.50.150">
    <property type="entry name" value="Vaccinia Virus protein VP39"/>
    <property type="match status" value="1"/>
</dbReference>
<comment type="catalytic activity">
    <reaction evidence="6">
        <text>cytidine(1402) in 16S rRNA + S-adenosyl-L-methionine = N(4)-methylcytidine(1402) in 16S rRNA + S-adenosyl-L-homocysteine + H(+)</text>
        <dbReference type="Rhea" id="RHEA:42928"/>
        <dbReference type="Rhea" id="RHEA-COMP:10286"/>
        <dbReference type="Rhea" id="RHEA-COMP:10287"/>
        <dbReference type="ChEBI" id="CHEBI:15378"/>
        <dbReference type="ChEBI" id="CHEBI:57856"/>
        <dbReference type="ChEBI" id="CHEBI:59789"/>
        <dbReference type="ChEBI" id="CHEBI:74506"/>
        <dbReference type="ChEBI" id="CHEBI:82748"/>
        <dbReference type="EC" id="2.1.1.199"/>
    </reaction>
</comment>
<dbReference type="SUPFAM" id="SSF81799">
    <property type="entry name" value="Putative methyltransferase TM0872, insert domain"/>
    <property type="match status" value="1"/>
</dbReference>
<dbReference type="InterPro" id="IPR002903">
    <property type="entry name" value="RsmH"/>
</dbReference>